<name>A0A0F8ZZ56_9ZZZZ</name>
<protein>
    <recommendedName>
        <fullName evidence="2">DUF1573 domain-containing protein</fullName>
    </recommendedName>
</protein>
<comment type="caution">
    <text evidence="1">The sequence shown here is derived from an EMBL/GenBank/DDBJ whole genome shotgun (WGS) entry which is preliminary data.</text>
</comment>
<dbReference type="EMBL" id="LAZR01057617">
    <property type="protein sequence ID" value="KKK71689.1"/>
    <property type="molecule type" value="Genomic_DNA"/>
</dbReference>
<gene>
    <name evidence="1" type="ORF">LCGC14_2911380</name>
</gene>
<sequence>MQRTMKTIAGLFAVFLLFFINALDAVRAESVQKHDPAGKSCPYLDVKEVQGSKIVFLEDTFDFGRIPENRRVTHTFRFRNTGTAPLLLARHVKSKPIEGC</sequence>
<dbReference type="InterPro" id="IPR013783">
    <property type="entry name" value="Ig-like_fold"/>
</dbReference>
<evidence type="ECO:0000313" key="1">
    <source>
        <dbReference type="EMBL" id="KKK71689.1"/>
    </source>
</evidence>
<accession>A0A0F8ZZ56</accession>
<reference evidence="1" key="1">
    <citation type="journal article" date="2015" name="Nature">
        <title>Complex archaea that bridge the gap between prokaryotes and eukaryotes.</title>
        <authorList>
            <person name="Spang A."/>
            <person name="Saw J.H."/>
            <person name="Jorgensen S.L."/>
            <person name="Zaremba-Niedzwiedzka K."/>
            <person name="Martijn J."/>
            <person name="Lind A.E."/>
            <person name="van Eijk R."/>
            <person name="Schleper C."/>
            <person name="Guy L."/>
            <person name="Ettema T.J."/>
        </authorList>
    </citation>
    <scope>NUCLEOTIDE SEQUENCE</scope>
</reference>
<evidence type="ECO:0008006" key="2">
    <source>
        <dbReference type="Google" id="ProtNLM"/>
    </source>
</evidence>
<proteinExistence type="predicted"/>
<dbReference type="Gene3D" id="2.60.40.10">
    <property type="entry name" value="Immunoglobulins"/>
    <property type="match status" value="1"/>
</dbReference>
<organism evidence="1">
    <name type="scientific">marine sediment metagenome</name>
    <dbReference type="NCBI Taxonomy" id="412755"/>
    <lineage>
        <taxon>unclassified sequences</taxon>
        <taxon>metagenomes</taxon>
        <taxon>ecological metagenomes</taxon>
    </lineage>
</organism>
<dbReference type="AlphaFoldDB" id="A0A0F8ZZ56"/>
<dbReference type="Pfam" id="PF07610">
    <property type="entry name" value="DUF1573"/>
    <property type="match status" value="1"/>
</dbReference>
<dbReference type="InterPro" id="IPR011467">
    <property type="entry name" value="DUF1573"/>
</dbReference>